<dbReference type="Proteomes" id="UP001487296">
    <property type="component" value="Unassembled WGS sequence"/>
</dbReference>
<sequence>MPLCSGLLRADNLDALENRLRQNQQIQEKVYVHTDNTCYFIGDTIWYKAYVVRADNLHPTDMSKMLYVELLAPDGVVVDRQRVVVSDKNYTCGQFALKDSLYSGYYEIRAYTRWMLNFNVKLRPYTRDDRALFYNYQMAADYYRDWEDLYSRVVPVYSRPREAGDYDGKYMYARPKREAPFVKKDKLLCKFFPEGGTLVEGLKSRVAFEVTDQDGQALTIGGTLDGKTKFKPTHMGRGTFYYTPSDSTHGRVTFQWKGDKYNFRLPKAEEAGAVLELQNPDFDGHTQSPTFALRSRGCAPAAYAVLCRGKLLQFQRLQGSTTVTPDVSQLPTGVNELMIFDAEANVLADRLFFVNHHDMGTPLQVSTDKLDYKPYEPIQLHIAATDGTSGMPVSVSLRDTRTDDSSYDDGNMLTDLLLSSDLKGFIASPAYYFAGHDAERRQALDVLMLVQGWRKYTPLATDKKQVGLGQMVFHRLRYTPEKTLTVEGIVRKQLDVPMLFVDDVQGLSSGTSVASLMAEKAANAVSQGSITMSGWNAGNNVAEGSLEDTENSQPDGSSSTDDASSDANATQTGTSEGSYLGVNQRSIKHEVLIEAEVEKDGMSAGSVQETHDGGQFLFQIPPFYDKAVLFLTAYDRKDSLKRCLTAGQDKYRFDEERYPDYYVTRHLFYPVFAHPYNYYQTHLPDIGTSLVIGEDSIDNSSSDGARTLRNISVKAKRRTRRALDYSKPAYVADAYDIYNEATDRGLSWGVINMGAFPPTACQTVYGNMNRYRSYNVVGKLDRYTFYTNFIPMQDIIKNRSDAALFKDLHLNRVDSIRFYTDFEPRNYTDRHTEQLNLEDVVVVYVPVADDGKRFTYRDRRIMLDGFTYPEEHYSPDYSTQKPAEPTDYRRTLYWNPNAVLDENGEFTATVYNNSKDTRVKVSAAGQAADGKFFVQE</sequence>
<feature type="region of interest" description="Disordered" evidence="1">
    <location>
        <begin position="536"/>
        <end position="580"/>
    </location>
</feature>
<proteinExistence type="predicted"/>
<accession>A0ABV1FMR1</accession>
<evidence type="ECO:0008006" key="4">
    <source>
        <dbReference type="Google" id="ProtNLM"/>
    </source>
</evidence>
<evidence type="ECO:0000313" key="2">
    <source>
        <dbReference type="EMBL" id="MEQ2485682.1"/>
    </source>
</evidence>
<feature type="compositionally biased region" description="Low complexity" evidence="1">
    <location>
        <begin position="557"/>
        <end position="572"/>
    </location>
</feature>
<name>A0ABV1FMR1_9BACT</name>
<evidence type="ECO:0000256" key="1">
    <source>
        <dbReference type="SAM" id="MobiDB-lite"/>
    </source>
</evidence>
<comment type="caution">
    <text evidence="2">The sequence shown here is derived from an EMBL/GenBank/DDBJ whole genome shotgun (WGS) entry which is preliminary data.</text>
</comment>
<gene>
    <name evidence="2" type="ORF">AAAT34_01280</name>
</gene>
<evidence type="ECO:0000313" key="3">
    <source>
        <dbReference type="Proteomes" id="UP001487296"/>
    </source>
</evidence>
<dbReference type="EMBL" id="JBBNFP010000003">
    <property type="protein sequence ID" value="MEQ2485682.1"/>
    <property type="molecule type" value="Genomic_DNA"/>
</dbReference>
<reference evidence="2 3" key="1">
    <citation type="submission" date="2024-04" db="EMBL/GenBank/DDBJ databases">
        <title>Human intestinal bacterial collection.</title>
        <authorList>
            <person name="Pauvert C."/>
            <person name="Hitch T.C.A."/>
            <person name="Clavel T."/>
        </authorList>
    </citation>
    <scope>NUCLEOTIDE SEQUENCE [LARGE SCALE GENOMIC DNA]</scope>
    <source>
        <strain evidence="2 3">CLA-AA-H145</strain>
    </source>
</reference>
<keyword evidence="3" id="KW-1185">Reference proteome</keyword>
<organism evidence="2 3">
    <name type="scientific">Hallella faecis</name>
    <dbReference type="NCBI Taxonomy" id="2841596"/>
    <lineage>
        <taxon>Bacteria</taxon>
        <taxon>Pseudomonadati</taxon>
        <taxon>Bacteroidota</taxon>
        <taxon>Bacteroidia</taxon>
        <taxon>Bacteroidales</taxon>
        <taxon>Prevotellaceae</taxon>
        <taxon>Hallella</taxon>
    </lineage>
</organism>
<dbReference type="Gene3D" id="2.60.40.1930">
    <property type="match status" value="1"/>
</dbReference>
<protein>
    <recommendedName>
        <fullName evidence="4">Macroglobulin domain-containing protein</fullName>
    </recommendedName>
</protein>